<keyword evidence="4 6" id="KW-0808">Transferase</keyword>
<dbReference type="Gene3D" id="3.40.50.2020">
    <property type="match status" value="1"/>
</dbReference>
<evidence type="ECO:0000259" key="7">
    <source>
        <dbReference type="Pfam" id="PF00156"/>
    </source>
</evidence>
<keyword evidence="5 6" id="KW-0665">Pyrimidine biosynthesis</keyword>
<dbReference type="InterPro" id="IPR029057">
    <property type="entry name" value="PRTase-like"/>
</dbReference>
<dbReference type="EMBL" id="JADEWN010000123">
    <property type="protein sequence ID" value="MBE9193676.1"/>
    <property type="molecule type" value="Genomic_DNA"/>
</dbReference>
<dbReference type="EC" id="2.4.2.10" evidence="2 6"/>
<reference evidence="8 9" key="1">
    <citation type="submission" date="2020-10" db="EMBL/GenBank/DDBJ databases">
        <authorList>
            <person name="Castelo-Branco R."/>
            <person name="Eusebio N."/>
            <person name="Adriana R."/>
            <person name="Vieira A."/>
            <person name="Brugerolle De Fraissinette N."/>
            <person name="Rezende De Castro R."/>
            <person name="Schneider M.P."/>
            <person name="Vasconcelos V."/>
            <person name="Leao P.N."/>
        </authorList>
    </citation>
    <scope>NUCLEOTIDE SEQUENCE [LARGE SCALE GENOMIC DNA]</scope>
    <source>
        <strain evidence="8 9">LEGE 06123</strain>
    </source>
</reference>
<dbReference type="CDD" id="cd06223">
    <property type="entry name" value="PRTases_typeI"/>
    <property type="match status" value="1"/>
</dbReference>
<accession>A0ABR9UZH0</accession>
<dbReference type="PANTHER" id="PTHR43864:SF3">
    <property type="entry name" value="ADENINE PHOSPHORIBOSYLTRANSFERASE, FUSED TO N-TERMINAL DNA-BINDING DOMAIN"/>
    <property type="match status" value="1"/>
</dbReference>
<dbReference type="PANTHER" id="PTHR43864">
    <property type="entry name" value="HYPOXANTHINE/GUANINE PHOSPHORIBOSYLTRANSFERASE"/>
    <property type="match status" value="1"/>
</dbReference>
<comment type="caution">
    <text evidence="8">The sequence shown here is derived from an EMBL/GenBank/DDBJ whole genome shotgun (WGS) entry which is preliminary data.</text>
</comment>
<dbReference type="InterPro" id="IPR023031">
    <property type="entry name" value="OPRT"/>
</dbReference>
<feature type="binding site" evidence="6">
    <location>
        <position position="90"/>
    </location>
    <ligand>
        <name>5-phospho-alpha-D-ribose 1-diphosphate</name>
        <dbReference type="ChEBI" id="CHEBI:58017"/>
        <note>ligand shared between dimeric partners</note>
    </ligand>
</feature>
<dbReference type="Proteomes" id="UP000651156">
    <property type="component" value="Unassembled WGS sequence"/>
</dbReference>
<dbReference type="HAMAP" id="MF_01208">
    <property type="entry name" value="PyrE"/>
    <property type="match status" value="1"/>
</dbReference>
<comment type="function">
    <text evidence="6">Catalyzes the transfer of a ribosyl phosphate group from 5-phosphoribose 1-diphosphate to orotate, leading to the formation of orotidine monophosphate (OMP).</text>
</comment>
<comment type="subunit">
    <text evidence="6">Homodimer.</text>
</comment>
<feature type="domain" description="Phosphoribosyltransferase" evidence="7">
    <location>
        <begin position="47"/>
        <end position="146"/>
    </location>
</feature>
<evidence type="ECO:0000313" key="8">
    <source>
        <dbReference type="EMBL" id="MBE9193676.1"/>
    </source>
</evidence>
<feature type="binding site" evidence="6">
    <location>
        <begin position="32"/>
        <end position="33"/>
    </location>
    <ligand>
        <name>orotate</name>
        <dbReference type="ChEBI" id="CHEBI:30839"/>
    </ligand>
</feature>
<organism evidence="8 9">
    <name type="scientific">Gloeocapsopsis crepidinum LEGE 06123</name>
    <dbReference type="NCBI Taxonomy" id="588587"/>
    <lineage>
        <taxon>Bacteria</taxon>
        <taxon>Bacillati</taxon>
        <taxon>Cyanobacteriota</taxon>
        <taxon>Cyanophyceae</taxon>
        <taxon>Oscillatoriophycideae</taxon>
        <taxon>Chroococcales</taxon>
        <taxon>Chroococcaceae</taxon>
        <taxon>Gloeocapsopsis</taxon>
    </lineage>
</organism>
<gene>
    <name evidence="6" type="primary">pyrE</name>
    <name evidence="8" type="ORF">IQ230_25855</name>
</gene>
<comment type="cofactor">
    <cofactor evidence="6">
        <name>Mg(2+)</name>
        <dbReference type="ChEBI" id="CHEBI:18420"/>
    </cofactor>
</comment>
<dbReference type="Pfam" id="PF00156">
    <property type="entry name" value="Pribosyltran"/>
    <property type="match status" value="1"/>
</dbReference>
<proteinExistence type="inferred from homology"/>
<dbReference type="InterPro" id="IPR050118">
    <property type="entry name" value="Pur/Pyrimidine_PRTase"/>
</dbReference>
<evidence type="ECO:0000313" key="9">
    <source>
        <dbReference type="Proteomes" id="UP000651156"/>
    </source>
</evidence>
<name>A0ABR9UZH0_9CHRO</name>
<keyword evidence="9" id="KW-1185">Reference proteome</keyword>
<evidence type="ECO:0000256" key="5">
    <source>
        <dbReference type="ARBA" id="ARBA00022975"/>
    </source>
</evidence>
<evidence type="ECO:0000256" key="2">
    <source>
        <dbReference type="ARBA" id="ARBA00011971"/>
    </source>
</evidence>
<evidence type="ECO:0000256" key="1">
    <source>
        <dbReference type="ARBA" id="ARBA00004889"/>
    </source>
</evidence>
<comment type="pathway">
    <text evidence="1 6">Pyrimidine metabolism; UMP biosynthesis via de novo pathway; UMP from orotate: step 1/2.</text>
</comment>
<evidence type="ECO:0000256" key="3">
    <source>
        <dbReference type="ARBA" id="ARBA00022676"/>
    </source>
</evidence>
<dbReference type="SUPFAM" id="SSF53271">
    <property type="entry name" value="PRTase-like"/>
    <property type="match status" value="1"/>
</dbReference>
<protein>
    <recommendedName>
        <fullName evidence="2 6">Orotate phosphoribosyltransferase</fullName>
        <shortName evidence="6">OPRT</shortName>
        <shortName evidence="6">OPRTase</shortName>
        <ecNumber evidence="2 6">2.4.2.10</ecNumber>
    </recommendedName>
</protein>
<dbReference type="RefSeq" id="WP_193935046.1">
    <property type="nucleotide sequence ID" value="NZ_CAWPMZ010000027.1"/>
</dbReference>
<keyword evidence="6" id="KW-0460">Magnesium</keyword>
<evidence type="ECO:0000256" key="4">
    <source>
        <dbReference type="ARBA" id="ARBA00022679"/>
    </source>
</evidence>
<evidence type="ECO:0000256" key="6">
    <source>
        <dbReference type="HAMAP-Rule" id="MF_01208"/>
    </source>
</evidence>
<sequence>MSEQAIAQLIEKTEALQTGHFQLASGLHATRFFRCIKLLRYPQAAEIIFSELAHRFANENIDYVLGANEAGSILAFEVAKYLKVEVAIAREESGKYTLIEGFTFPVSARVLVVDDITTTGGTARQLLAIAHQANAEPVGVGLVATKGLFNVDLSCRTEVLISLQNMDAIPPEKCVLCQQKVPFTT</sequence>
<dbReference type="InterPro" id="IPR000836">
    <property type="entry name" value="PRTase_dom"/>
</dbReference>
<comment type="caution">
    <text evidence="6">Lacks conserved residue(s) required for the propagation of feature annotation.</text>
</comment>
<comment type="similarity">
    <text evidence="6">Belongs to the purine/pyrimidine phosphoribosyltransferase family. PyrE subfamily.</text>
</comment>
<feature type="binding site" evidence="6">
    <location>
        <position position="118"/>
    </location>
    <ligand>
        <name>orotate</name>
        <dbReference type="ChEBI" id="CHEBI:30839"/>
    </ligand>
</feature>
<keyword evidence="3 6" id="KW-0328">Glycosyltransferase</keyword>
<comment type="catalytic activity">
    <reaction evidence="6">
        <text>orotidine 5'-phosphate + diphosphate = orotate + 5-phospho-alpha-D-ribose 1-diphosphate</text>
        <dbReference type="Rhea" id="RHEA:10380"/>
        <dbReference type="ChEBI" id="CHEBI:30839"/>
        <dbReference type="ChEBI" id="CHEBI:33019"/>
        <dbReference type="ChEBI" id="CHEBI:57538"/>
        <dbReference type="ChEBI" id="CHEBI:58017"/>
        <dbReference type="EC" id="2.4.2.10"/>
    </reaction>
</comment>
<feature type="binding site" description="in other chain" evidence="6">
    <location>
        <begin position="114"/>
        <end position="122"/>
    </location>
    <ligand>
        <name>5-phospho-alpha-D-ribose 1-diphosphate</name>
        <dbReference type="ChEBI" id="CHEBI:58017"/>
        <note>ligand shared between dimeric partners</note>
    </ligand>
</feature>